<dbReference type="AlphaFoldDB" id="A0A3B0V0T5"/>
<sequence length="135" mass="15933">MNRIAISNHRILDVSDGRVKFSYHDYNGGQQKVMLLPAVEFIRRFLLHVLPKRFVRVRYYGFLSPRYRAKKLAQCRALLGRYHEDIITPASRAEILMQMLGDDPEQCPLCRMGKIRPFEKLDAHPTRRKWQVAVH</sequence>
<dbReference type="Pfam" id="PF04986">
    <property type="entry name" value="Y2_Tnp"/>
    <property type="match status" value="1"/>
</dbReference>
<organism evidence="2">
    <name type="scientific">hydrothermal vent metagenome</name>
    <dbReference type="NCBI Taxonomy" id="652676"/>
    <lineage>
        <taxon>unclassified sequences</taxon>
        <taxon>metagenomes</taxon>
        <taxon>ecological metagenomes</taxon>
    </lineage>
</organism>
<evidence type="ECO:0000259" key="1">
    <source>
        <dbReference type="Pfam" id="PF04986"/>
    </source>
</evidence>
<proteinExistence type="predicted"/>
<evidence type="ECO:0000313" key="2">
    <source>
        <dbReference type="EMBL" id="VAW37155.1"/>
    </source>
</evidence>
<dbReference type="PANTHER" id="PTHR37023">
    <property type="entry name" value="TRANSPOSASE"/>
    <property type="match status" value="1"/>
</dbReference>
<dbReference type="InterPro" id="IPR007069">
    <property type="entry name" value="Transposase_32"/>
</dbReference>
<name>A0A3B0V0T5_9ZZZZ</name>
<dbReference type="GO" id="GO:0004803">
    <property type="term" value="F:transposase activity"/>
    <property type="evidence" value="ECO:0007669"/>
    <property type="project" value="InterPro"/>
</dbReference>
<reference evidence="2" key="1">
    <citation type="submission" date="2018-06" db="EMBL/GenBank/DDBJ databases">
        <authorList>
            <person name="Zhirakovskaya E."/>
        </authorList>
    </citation>
    <scope>NUCLEOTIDE SEQUENCE</scope>
</reference>
<dbReference type="GO" id="GO:0006313">
    <property type="term" value="P:DNA transposition"/>
    <property type="evidence" value="ECO:0007669"/>
    <property type="project" value="InterPro"/>
</dbReference>
<dbReference type="EMBL" id="UOEU01000654">
    <property type="protein sequence ID" value="VAW37155.1"/>
    <property type="molecule type" value="Genomic_DNA"/>
</dbReference>
<dbReference type="PANTHER" id="PTHR37023:SF1">
    <property type="entry name" value="ISSOD25 TRANSPOSASE TNPA_ISSOD25"/>
    <property type="match status" value="1"/>
</dbReference>
<accession>A0A3B0V0T5</accession>
<feature type="domain" description="Transposase IS801/IS1294" evidence="1">
    <location>
        <begin position="2"/>
        <end position="68"/>
    </location>
</feature>
<dbReference type="GO" id="GO:0003677">
    <property type="term" value="F:DNA binding"/>
    <property type="evidence" value="ECO:0007669"/>
    <property type="project" value="InterPro"/>
</dbReference>
<gene>
    <name evidence="2" type="ORF">MNBD_CHLOROFLEXI01-2674</name>
</gene>
<protein>
    <recommendedName>
        <fullName evidence="1">Transposase IS801/IS1294 domain-containing protein</fullName>
    </recommendedName>
</protein>